<feature type="region of interest" description="Disordered" evidence="1">
    <location>
        <begin position="1"/>
        <end position="36"/>
    </location>
</feature>
<name>A0A0G0ZGN9_9BACT</name>
<evidence type="ECO:0000256" key="1">
    <source>
        <dbReference type="SAM" id="MobiDB-lite"/>
    </source>
</evidence>
<organism evidence="2 3">
    <name type="scientific">Candidatus Gottesmanbacteria bacterium GW2011_GWA2_42_18</name>
    <dbReference type="NCBI Taxonomy" id="1618442"/>
    <lineage>
        <taxon>Bacteria</taxon>
        <taxon>Candidatus Gottesmaniibacteriota</taxon>
    </lineage>
</organism>
<reference evidence="2 3" key="1">
    <citation type="journal article" date="2015" name="Nature">
        <title>rRNA introns, odd ribosomes, and small enigmatic genomes across a large radiation of phyla.</title>
        <authorList>
            <person name="Brown C.T."/>
            <person name="Hug L.A."/>
            <person name="Thomas B.C."/>
            <person name="Sharon I."/>
            <person name="Castelle C.J."/>
            <person name="Singh A."/>
            <person name="Wilkins M.J."/>
            <person name="Williams K.H."/>
            <person name="Banfield J.F."/>
        </authorList>
    </citation>
    <scope>NUCLEOTIDE SEQUENCE [LARGE SCALE GENOMIC DNA]</scope>
</reference>
<dbReference type="AlphaFoldDB" id="A0A0G0ZGN9"/>
<proteinExistence type="predicted"/>
<protein>
    <submittedName>
        <fullName evidence="2">Uncharacterized protein</fullName>
    </submittedName>
</protein>
<gene>
    <name evidence="2" type="ORF">UV09_C0002G0032</name>
</gene>
<sequence>MGKIRVSTLGSKEEKESREKRKVQREEKKKRAGAAGEKVHIAGLKGGQRVKSVGTSEEEIDKMVALAREVEKDQTEGIKPMPLRFSAKFPTANSTAR</sequence>
<accession>A0A0G0ZGN9</accession>
<comment type="caution">
    <text evidence="2">The sequence shown here is derived from an EMBL/GenBank/DDBJ whole genome shotgun (WGS) entry which is preliminary data.</text>
</comment>
<evidence type="ECO:0000313" key="3">
    <source>
        <dbReference type="Proteomes" id="UP000034320"/>
    </source>
</evidence>
<dbReference type="Proteomes" id="UP000034320">
    <property type="component" value="Unassembled WGS sequence"/>
</dbReference>
<dbReference type="EMBL" id="LCDD01000002">
    <property type="protein sequence ID" value="KKS47854.1"/>
    <property type="molecule type" value="Genomic_DNA"/>
</dbReference>
<feature type="compositionally biased region" description="Basic and acidic residues" evidence="1">
    <location>
        <begin position="11"/>
        <end position="29"/>
    </location>
</feature>
<evidence type="ECO:0000313" key="2">
    <source>
        <dbReference type="EMBL" id="KKS47854.1"/>
    </source>
</evidence>
<feature type="region of interest" description="Disordered" evidence="1">
    <location>
        <begin position="73"/>
        <end position="97"/>
    </location>
</feature>